<name>A0A8D8BKF7_CULPI</name>
<dbReference type="AlphaFoldDB" id="A0A8D8BKF7"/>
<dbReference type="EMBL" id="HBUE01080995">
    <property type="protein sequence ID" value="CAG6477459.1"/>
    <property type="molecule type" value="Transcribed_RNA"/>
</dbReference>
<evidence type="ECO:0000313" key="2">
    <source>
        <dbReference type="EMBL" id="CAG6477459.1"/>
    </source>
</evidence>
<evidence type="ECO:0000256" key="1">
    <source>
        <dbReference type="SAM" id="MobiDB-lite"/>
    </source>
</evidence>
<organism evidence="2">
    <name type="scientific">Culex pipiens</name>
    <name type="common">House mosquito</name>
    <dbReference type="NCBI Taxonomy" id="7175"/>
    <lineage>
        <taxon>Eukaryota</taxon>
        <taxon>Metazoa</taxon>
        <taxon>Ecdysozoa</taxon>
        <taxon>Arthropoda</taxon>
        <taxon>Hexapoda</taxon>
        <taxon>Insecta</taxon>
        <taxon>Pterygota</taxon>
        <taxon>Neoptera</taxon>
        <taxon>Endopterygota</taxon>
        <taxon>Diptera</taxon>
        <taxon>Nematocera</taxon>
        <taxon>Culicoidea</taxon>
        <taxon>Culicidae</taxon>
        <taxon>Culicinae</taxon>
        <taxon>Culicini</taxon>
        <taxon>Culex</taxon>
        <taxon>Culex</taxon>
    </lineage>
</organism>
<accession>A0A8D8BKF7</accession>
<protein>
    <submittedName>
        <fullName evidence="2">(northern house mosquito) hypothetical protein</fullName>
    </submittedName>
</protein>
<feature type="region of interest" description="Disordered" evidence="1">
    <location>
        <begin position="1"/>
        <end position="26"/>
    </location>
</feature>
<feature type="region of interest" description="Disordered" evidence="1">
    <location>
        <begin position="55"/>
        <end position="75"/>
    </location>
</feature>
<reference evidence="2" key="1">
    <citation type="submission" date="2021-05" db="EMBL/GenBank/DDBJ databases">
        <authorList>
            <person name="Alioto T."/>
            <person name="Alioto T."/>
            <person name="Gomez Garrido J."/>
        </authorList>
    </citation>
    <scope>NUCLEOTIDE SEQUENCE</scope>
</reference>
<sequence>MAPDDDEAGGQDYRLGQGRRLARPRRVRVPQPRVVHHGRWSRFAVLARLVPAGRGPADAAGALPTPPPQSPECRRKRATWRRGVHQLTKICINKFEDFFCAGPKLN</sequence>
<proteinExistence type="predicted"/>